<dbReference type="EMBL" id="LT841305">
    <property type="protein sequence ID" value="SMH66597.1"/>
    <property type="molecule type" value="Genomic_DNA"/>
</dbReference>
<keyword evidence="3" id="KW-1185">Reference proteome</keyword>
<dbReference type="EMBL" id="CCCS020000008">
    <property type="protein sequence ID" value="CDQ09065.1"/>
    <property type="molecule type" value="Genomic_DNA"/>
</dbReference>
<name>A0A060UKR9_9PROT</name>
<gene>
    <name evidence="1" type="ORF">AFERRI_160010</name>
    <name evidence="2" type="ORF">AFERRI_30329</name>
</gene>
<sequence>MIYAPTQTFLLNSKEYASTFDVYIPGGSNKEIEHYYSTKRAGGTGTSFHFRLGRHCRHSLSTHIDCMWL</sequence>
<dbReference type="Proteomes" id="UP000193925">
    <property type="component" value="Chromosome AFERRI"/>
</dbReference>
<evidence type="ECO:0000313" key="2">
    <source>
        <dbReference type="EMBL" id="SMH66597.1"/>
    </source>
</evidence>
<evidence type="ECO:0000313" key="3">
    <source>
        <dbReference type="Proteomes" id="UP000193925"/>
    </source>
</evidence>
<evidence type="ECO:0000313" key="1">
    <source>
        <dbReference type="EMBL" id="CDQ09065.1"/>
    </source>
</evidence>
<protein>
    <submittedName>
        <fullName evidence="1">Uncharacterized protein</fullName>
    </submittedName>
</protein>
<reference evidence="2 3" key="3">
    <citation type="submission" date="2017-03" db="EMBL/GenBank/DDBJ databases">
        <authorList>
            <person name="Regsiter A."/>
            <person name="William W."/>
        </authorList>
    </citation>
    <scope>NUCLEOTIDE SEQUENCE [LARGE SCALE GENOMIC DNA]</scope>
    <source>
        <strain evidence="2">PRJEB5721</strain>
    </source>
</reference>
<dbReference type="AlphaFoldDB" id="A0A060UKR9"/>
<accession>A0A060UKR9</accession>
<organism evidence="1">
    <name type="scientific">Acidithiobacillus ferrivorans</name>
    <dbReference type="NCBI Taxonomy" id="160808"/>
    <lineage>
        <taxon>Bacteria</taxon>
        <taxon>Pseudomonadati</taxon>
        <taxon>Pseudomonadota</taxon>
        <taxon>Acidithiobacillia</taxon>
        <taxon>Acidithiobacillales</taxon>
        <taxon>Acidithiobacillaceae</taxon>
        <taxon>Acidithiobacillus</taxon>
    </lineage>
</organism>
<proteinExistence type="predicted"/>
<reference evidence="1" key="1">
    <citation type="submission" date="2014-03" db="EMBL/GenBank/DDBJ databases">
        <authorList>
            <person name="Genoscope - CEA"/>
        </authorList>
    </citation>
    <scope>NUCLEOTIDE SEQUENCE [LARGE SCALE GENOMIC DNA]</scope>
    <source>
        <strain evidence="1">CF27</strain>
    </source>
</reference>
<reference evidence="1" key="2">
    <citation type="submission" date="2014-07" db="EMBL/GenBank/DDBJ databases">
        <title>Initial genome analysis of the psychrotolerant acidophile Acidithiobacillus ferrivorans CF27: insights into iron and sulfur oxidation pathways and into biofilm formation.</title>
        <authorList>
            <person name="Talla E."/>
            <person name="Hedrich S."/>
            <person name="Mangenot S."/>
            <person name="Ji B."/>
            <person name="Johnson D.B."/>
            <person name="Barbe V."/>
            <person name="Bonnefoy V."/>
        </authorList>
    </citation>
    <scope>NUCLEOTIDE SEQUENCE [LARGE SCALE GENOMIC DNA]</scope>
    <source>
        <strain evidence="1">CF27</strain>
    </source>
</reference>